<evidence type="ECO:0000256" key="6">
    <source>
        <dbReference type="ARBA" id="ARBA00022692"/>
    </source>
</evidence>
<keyword evidence="13" id="KW-0406">Ion transport</keyword>
<reference evidence="18 19" key="1">
    <citation type="submission" date="2018-05" db="EMBL/GenBank/DDBJ databases">
        <title>Marinilabilia rubrum sp. nov., isolated from saltern sediment.</title>
        <authorList>
            <person name="Zhang R."/>
        </authorList>
    </citation>
    <scope>NUCLEOTIDE SEQUENCE [LARGE SCALE GENOMIC DNA]</scope>
    <source>
        <strain evidence="18 19">WTE16</strain>
    </source>
</reference>
<keyword evidence="9 15" id="KW-0067">ATP-binding</keyword>
<dbReference type="NCBIfam" id="TIGR01525">
    <property type="entry name" value="ATPase-IB_hvy"/>
    <property type="match status" value="1"/>
</dbReference>
<dbReference type="GO" id="GO:0005886">
    <property type="term" value="C:plasma membrane"/>
    <property type="evidence" value="ECO:0007669"/>
    <property type="project" value="UniProtKB-SubCell"/>
</dbReference>
<dbReference type="InterPro" id="IPR059000">
    <property type="entry name" value="ATPase_P-type_domA"/>
</dbReference>
<dbReference type="SUPFAM" id="SSF81653">
    <property type="entry name" value="Calcium ATPase, transduction domain A"/>
    <property type="match status" value="1"/>
</dbReference>
<feature type="transmembrane region" description="Helical" evidence="15">
    <location>
        <begin position="78"/>
        <end position="99"/>
    </location>
</feature>
<dbReference type="GO" id="GO:0016887">
    <property type="term" value="F:ATP hydrolysis activity"/>
    <property type="evidence" value="ECO:0007669"/>
    <property type="project" value="InterPro"/>
</dbReference>
<dbReference type="InterPro" id="IPR023214">
    <property type="entry name" value="HAD_sf"/>
</dbReference>
<dbReference type="OrthoDB" id="1521937at2"/>
<keyword evidence="5" id="KW-0597">Phosphoprotein</keyword>
<feature type="compositionally biased region" description="Basic residues" evidence="16">
    <location>
        <begin position="10"/>
        <end position="28"/>
    </location>
</feature>
<dbReference type="PANTHER" id="PTHR43520:SF5">
    <property type="entry name" value="CATION-TRANSPORTING P-TYPE ATPASE-RELATED"/>
    <property type="match status" value="1"/>
</dbReference>
<dbReference type="AlphaFoldDB" id="A0A2U2B5S2"/>
<feature type="transmembrane region" description="Helical" evidence="15">
    <location>
        <begin position="322"/>
        <end position="344"/>
    </location>
</feature>
<dbReference type="PANTHER" id="PTHR43520">
    <property type="entry name" value="ATP7, ISOFORM B"/>
    <property type="match status" value="1"/>
</dbReference>
<dbReference type="InterPro" id="IPR018303">
    <property type="entry name" value="ATPase_P-typ_P_site"/>
</dbReference>
<dbReference type="GO" id="GO:0043682">
    <property type="term" value="F:P-type divalent copper transporter activity"/>
    <property type="evidence" value="ECO:0007669"/>
    <property type="project" value="TreeGrafter"/>
</dbReference>
<dbReference type="SFLD" id="SFLDS00003">
    <property type="entry name" value="Haloacid_Dehalogenase"/>
    <property type="match status" value="1"/>
</dbReference>
<dbReference type="Gene3D" id="3.40.1110.10">
    <property type="entry name" value="Calcium-transporting ATPase, cytoplasmic domain N"/>
    <property type="match status" value="1"/>
</dbReference>
<dbReference type="InterPro" id="IPR027256">
    <property type="entry name" value="P-typ_ATPase_IB"/>
</dbReference>
<dbReference type="SUPFAM" id="SSF81665">
    <property type="entry name" value="Calcium ATPase, transmembrane domain M"/>
    <property type="match status" value="1"/>
</dbReference>
<dbReference type="EMBL" id="QEWP01000015">
    <property type="protein sequence ID" value="PWD98429.1"/>
    <property type="molecule type" value="Genomic_DNA"/>
</dbReference>
<name>A0A2U2B5S2_9BACT</name>
<feature type="region of interest" description="Disordered" evidence="16">
    <location>
        <begin position="1"/>
        <end position="66"/>
    </location>
</feature>
<dbReference type="InterPro" id="IPR023298">
    <property type="entry name" value="ATPase_P-typ_TM_dom_sf"/>
</dbReference>
<dbReference type="InterPro" id="IPR008250">
    <property type="entry name" value="ATPase_P-typ_transduc_dom_A_sf"/>
</dbReference>
<evidence type="ECO:0000256" key="10">
    <source>
        <dbReference type="ARBA" id="ARBA00022842"/>
    </source>
</evidence>
<feature type="transmembrane region" description="Helical" evidence="15">
    <location>
        <begin position="142"/>
        <end position="159"/>
    </location>
</feature>
<dbReference type="GO" id="GO:0055070">
    <property type="term" value="P:copper ion homeostasis"/>
    <property type="evidence" value="ECO:0007669"/>
    <property type="project" value="TreeGrafter"/>
</dbReference>
<dbReference type="Pfam" id="PF00702">
    <property type="entry name" value="Hydrolase"/>
    <property type="match status" value="1"/>
</dbReference>
<sequence>MNSSHQNHGHDHKKEKHDHEHQHKNHSNHNHDGHNHQHDNGDNRGHGGNEDHQGHEGHGGHDHSQHHAMMIKDFRKRFWISLAISIPILVLSPMIQGLLGFEFSLTQGADNYLLFALSTIVFFYGGWPFLTGLVDELKKKQPGMMTLIAVAITVAWGYSSATTFGLEGSTFFWELATLIDIMLLGHWIEMKSVMGASQSLQKLVALMPSEAHRLKDGETEDVKVDELKKDDKVLVRPGEKIPVDGVITDGESSVNESMVTGESKPVKKSKDDKVIGGTINGNGSLTLSVEQIGEEAYLNKVINMVREAQSKKSKTQNLADRIAAWLTIIALTTGFGTLVTWLLVGESFVFALERMASVMVITCPHALGLAVPLVVAISTSLSASKGLLIRNRTAFENSRKISVLAFDKTGTLTKGNFAVSRYDALSDEYEKDDILKLAGALESKSEHPLATGIMQKIKELNLDVKEADDFNSISGKGIEGKVGNKNVKVVSPGYLKENNIEIPENEEENQQETVIYVLVDDKAAGVIALADEIRPESHKAISTLKENGIKVIMMTGDNEKVAKAVSDELQLDDYFAGILPDQKLEKVKELQDKGEFVAMTGDGINDAPALATANVGIAVGSGTDVAAETADIILVNSNPQDIASLITFGKATYRKMIQNFVWATGYNVVAIPLAAGVLYSAGILISPAAGAVLMSLSTVVVAINAQLLKRKLK</sequence>
<feature type="transmembrane region" description="Helical" evidence="15">
    <location>
        <begin position="356"/>
        <end position="383"/>
    </location>
</feature>
<evidence type="ECO:0000256" key="2">
    <source>
        <dbReference type="ARBA" id="ARBA00006024"/>
    </source>
</evidence>
<feature type="transmembrane region" description="Helical" evidence="15">
    <location>
        <begin position="171"/>
        <end position="188"/>
    </location>
</feature>
<dbReference type="GO" id="GO:0005524">
    <property type="term" value="F:ATP binding"/>
    <property type="evidence" value="ECO:0007669"/>
    <property type="project" value="UniProtKB-UniRule"/>
</dbReference>
<keyword evidence="19" id="KW-1185">Reference proteome</keyword>
<evidence type="ECO:0000256" key="11">
    <source>
        <dbReference type="ARBA" id="ARBA00022967"/>
    </source>
</evidence>
<feature type="transmembrane region" description="Helical" evidence="15">
    <location>
        <begin position="688"/>
        <end position="708"/>
    </location>
</feature>
<keyword evidence="7 15" id="KW-0479">Metal-binding</keyword>
<keyword evidence="3" id="KW-0813">Transport</keyword>
<evidence type="ECO:0000256" key="8">
    <source>
        <dbReference type="ARBA" id="ARBA00022741"/>
    </source>
</evidence>
<dbReference type="InterPro" id="IPR036412">
    <property type="entry name" value="HAD-like_sf"/>
</dbReference>
<evidence type="ECO:0000256" key="1">
    <source>
        <dbReference type="ARBA" id="ARBA00004651"/>
    </source>
</evidence>
<dbReference type="Pfam" id="PF00122">
    <property type="entry name" value="E1-E2_ATPase"/>
    <property type="match status" value="1"/>
</dbReference>
<evidence type="ECO:0000259" key="17">
    <source>
        <dbReference type="Pfam" id="PF00122"/>
    </source>
</evidence>
<dbReference type="Proteomes" id="UP000244956">
    <property type="component" value="Unassembled WGS sequence"/>
</dbReference>
<feature type="domain" description="P-type ATPase A" evidence="17">
    <location>
        <begin position="206"/>
        <end position="305"/>
    </location>
</feature>
<dbReference type="GO" id="GO:0005507">
    <property type="term" value="F:copper ion binding"/>
    <property type="evidence" value="ECO:0007669"/>
    <property type="project" value="TreeGrafter"/>
</dbReference>
<dbReference type="InterPro" id="IPR023299">
    <property type="entry name" value="ATPase_P-typ_cyto_dom_N"/>
</dbReference>
<evidence type="ECO:0000256" key="9">
    <source>
        <dbReference type="ARBA" id="ARBA00022840"/>
    </source>
</evidence>
<evidence type="ECO:0000256" key="15">
    <source>
        <dbReference type="RuleBase" id="RU362081"/>
    </source>
</evidence>
<evidence type="ECO:0000256" key="7">
    <source>
        <dbReference type="ARBA" id="ARBA00022723"/>
    </source>
</evidence>
<comment type="similarity">
    <text evidence="2 15">Belongs to the cation transport ATPase (P-type) (TC 3.A.3) family. Type IB subfamily.</text>
</comment>
<evidence type="ECO:0000313" key="18">
    <source>
        <dbReference type="EMBL" id="PWD98429.1"/>
    </source>
</evidence>
<gene>
    <name evidence="18" type="ORF">DDZ16_15615</name>
</gene>
<keyword evidence="12 15" id="KW-1133">Transmembrane helix</keyword>
<keyword evidence="10" id="KW-0460">Magnesium</keyword>
<evidence type="ECO:0000256" key="4">
    <source>
        <dbReference type="ARBA" id="ARBA00022475"/>
    </source>
</evidence>
<evidence type="ECO:0000256" key="12">
    <source>
        <dbReference type="ARBA" id="ARBA00022989"/>
    </source>
</evidence>
<dbReference type="GO" id="GO:0060003">
    <property type="term" value="P:copper ion export"/>
    <property type="evidence" value="ECO:0007669"/>
    <property type="project" value="UniProtKB-ARBA"/>
</dbReference>
<dbReference type="PRINTS" id="PR00943">
    <property type="entry name" value="CUATPASE"/>
</dbReference>
<comment type="subcellular location">
    <subcellularLocation>
        <location evidence="1">Cell membrane</location>
        <topology evidence="1">Multi-pass membrane protein</topology>
    </subcellularLocation>
</comment>
<dbReference type="Gene3D" id="3.40.50.1000">
    <property type="entry name" value="HAD superfamily/HAD-like"/>
    <property type="match status" value="1"/>
</dbReference>
<comment type="caution">
    <text evidence="18">The sequence shown here is derived from an EMBL/GenBank/DDBJ whole genome shotgun (WGS) entry which is preliminary data.</text>
</comment>
<dbReference type="SUPFAM" id="SSF56784">
    <property type="entry name" value="HAD-like"/>
    <property type="match status" value="1"/>
</dbReference>
<feature type="compositionally biased region" description="Basic and acidic residues" evidence="16">
    <location>
        <begin position="29"/>
        <end position="66"/>
    </location>
</feature>
<evidence type="ECO:0000256" key="13">
    <source>
        <dbReference type="ARBA" id="ARBA00023065"/>
    </source>
</evidence>
<dbReference type="FunFam" id="2.70.150.10:FF:000020">
    <property type="entry name" value="Copper-exporting P-type ATPase A"/>
    <property type="match status" value="1"/>
</dbReference>
<dbReference type="SFLD" id="SFLDG00002">
    <property type="entry name" value="C1.7:_P-type_atpase_like"/>
    <property type="match status" value="1"/>
</dbReference>
<accession>A0A2U2B5S2</accession>
<keyword evidence="11" id="KW-1278">Translocase</keyword>
<keyword evidence="4 15" id="KW-1003">Cell membrane</keyword>
<dbReference type="NCBIfam" id="TIGR01511">
    <property type="entry name" value="ATPase-IB1_Cu"/>
    <property type="match status" value="1"/>
</dbReference>
<evidence type="ECO:0000256" key="5">
    <source>
        <dbReference type="ARBA" id="ARBA00022553"/>
    </source>
</evidence>
<keyword evidence="8 15" id="KW-0547">Nucleotide-binding</keyword>
<dbReference type="Gene3D" id="2.70.150.10">
    <property type="entry name" value="Calcium-transporting ATPase, cytoplasmic transduction domain A"/>
    <property type="match status" value="1"/>
</dbReference>
<protein>
    <submittedName>
        <fullName evidence="18">Heavy metal translocating P-type ATPase</fullName>
    </submittedName>
</protein>
<dbReference type="SFLD" id="SFLDF00027">
    <property type="entry name" value="p-type_atpase"/>
    <property type="match status" value="1"/>
</dbReference>
<organism evidence="18 19">
    <name type="scientific">Marinilabilia rubra</name>
    <dbReference type="NCBI Taxonomy" id="2162893"/>
    <lineage>
        <taxon>Bacteria</taxon>
        <taxon>Pseudomonadati</taxon>
        <taxon>Bacteroidota</taxon>
        <taxon>Bacteroidia</taxon>
        <taxon>Marinilabiliales</taxon>
        <taxon>Marinilabiliaceae</taxon>
        <taxon>Marinilabilia</taxon>
    </lineage>
</organism>
<evidence type="ECO:0000256" key="3">
    <source>
        <dbReference type="ARBA" id="ARBA00022448"/>
    </source>
</evidence>
<feature type="transmembrane region" description="Helical" evidence="15">
    <location>
        <begin position="660"/>
        <end position="682"/>
    </location>
</feature>
<dbReference type="NCBIfam" id="TIGR01494">
    <property type="entry name" value="ATPase_P-type"/>
    <property type="match status" value="1"/>
</dbReference>
<evidence type="ECO:0000313" key="19">
    <source>
        <dbReference type="Proteomes" id="UP000244956"/>
    </source>
</evidence>
<keyword evidence="14 15" id="KW-0472">Membrane</keyword>
<dbReference type="PRINTS" id="PR00119">
    <property type="entry name" value="CATATPASE"/>
</dbReference>
<dbReference type="InterPro" id="IPR001757">
    <property type="entry name" value="P_typ_ATPase"/>
</dbReference>
<proteinExistence type="inferred from homology"/>
<evidence type="ECO:0000256" key="16">
    <source>
        <dbReference type="SAM" id="MobiDB-lite"/>
    </source>
</evidence>
<keyword evidence="6 15" id="KW-0812">Transmembrane</keyword>
<dbReference type="InterPro" id="IPR044492">
    <property type="entry name" value="P_typ_ATPase_HD_dom"/>
</dbReference>
<evidence type="ECO:0000256" key="14">
    <source>
        <dbReference type="ARBA" id="ARBA00023136"/>
    </source>
</evidence>
<feature type="transmembrane region" description="Helical" evidence="15">
    <location>
        <begin position="111"/>
        <end position="130"/>
    </location>
</feature>
<dbReference type="PROSITE" id="PS00154">
    <property type="entry name" value="ATPASE_E1_E2"/>
    <property type="match status" value="1"/>
</dbReference>